<dbReference type="Proteomes" id="UP001560045">
    <property type="component" value="Unassembled WGS sequence"/>
</dbReference>
<accession>A0ABV3XC07</accession>
<keyword evidence="2" id="KW-0472">Membrane</keyword>
<gene>
    <name evidence="3" type="ORF">ABQ292_06860</name>
</gene>
<feature type="region of interest" description="Disordered" evidence="1">
    <location>
        <begin position="1"/>
        <end position="26"/>
    </location>
</feature>
<sequence>MSALTPDCDPDLSTCGSPVGSSPGGSVRSTVVLLALVTVAVLAVTADAVPGAVVFLAGGVGLVSALVLGSRGVRLTRRAVTAAAWAPQVRRSRPAA</sequence>
<keyword evidence="4" id="KW-1185">Reference proteome</keyword>
<feature type="transmembrane region" description="Helical" evidence="2">
    <location>
        <begin position="52"/>
        <end position="69"/>
    </location>
</feature>
<comment type="caution">
    <text evidence="3">The sequence shown here is derived from an EMBL/GenBank/DDBJ whole genome shotgun (WGS) entry which is preliminary data.</text>
</comment>
<evidence type="ECO:0000313" key="4">
    <source>
        <dbReference type="Proteomes" id="UP001560045"/>
    </source>
</evidence>
<dbReference type="EMBL" id="JBFNXQ010000014">
    <property type="protein sequence ID" value="MEX5718088.1"/>
    <property type="molecule type" value="Genomic_DNA"/>
</dbReference>
<name>A0ABV3XC07_9ACTN</name>
<feature type="compositionally biased region" description="Low complexity" evidence="1">
    <location>
        <begin position="13"/>
        <end position="26"/>
    </location>
</feature>
<protein>
    <submittedName>
        <fullName evidence="3">Uncharacterized protein</fullName>
    </submittedName>
</protein>
<dbReference type="RefSeq" id="WP_369204594.1">
    <property type="nucleotide sequence ID" value="NZ_JBFNXQ010000014.1"/>
</dbReference>
<evidence type="ECO:0000256" key="1">
    <source>
        <dbReference type="SAM" id="MobiDB-lite"/>
    </source>
</evidence>
<evidence type="ECO:0000256" key="2">
    <source>
        <dbReference type="SAM" id="Phobius"/>
    </source>
</evidence>
<proteinExistence type="predicted"/>
<keyword evidence="2" id="KW-0812">Transmembrane</keyword>
<reference evidence="3 4" key="1">
    <citation type="submission" date="2024-06" db="EMBL/GenBank/DDBJ databases">
        <title>Draft genome sequence of Geodermatophilus badlandi, a novel member of the Geodermatophilaceae isolated from badland sedimentary rocks in the Red desert, Wyoming, USA.</title>
        <authorList>
            <person name="Ben Tekaya S."/>
            <person name="Nouioui I."/>
            <person name="Flores G.M."/>
            <person name="Shaal M.N."/>
            <person name="Bredoire F."/>
            <person name="Basile F."/>
            <person name="Van Diepen L."/>
            <person name="Ward N.L."/>
        </authorList>
    </citation>
    <scope>NUCLEOTIDE SEQUENCE [LARGE SCALE GENOMIC DNA]</scope>
    <source>
        <strain evidence="3 4">WL48A</strain>
    </source>
</reference>
<organism evidence="3 4">
    <name type="scientific">Geodermatophilus maliterrae</name>
    <dbReference type="NCBI Taxonomy" id="3162531"/>
    <lineage>
        <taxon>Bacteria</taxon>
        <taxon>Bacillati</taxon>
        <taxon>Actinomycetota</taxon>
        <taxon>Actinomycetes</taxon>
        <taxon>Geodermatophilales</taxon>
        <taxon>Geodermatophilaceae</taxon>
        <taxon>Geodermatophilus</taxon>
    </lineage>
</organism>
<keyword evidence="2" id="KW-1133">Transmembrane helix</keyword>
<evidence type="ECO:0000313" key="3">
    <source>
        <dbReference type="EMBL" id="MEX5718088.1"/>
    </source>
</evidence>